<reference evidence="9" key="1">
    <citation type="submission" date="2021-02" db="EMBL/GenBank/DDBJ databases">
        <authorList>
            <person name="Nowell W R."/>
        </authorList>
    </citation>
    <scope>NUCLEOTIDE SEQUENCE</scope>
</reference>
<dbReference type="PANTHER" id="PTHR46243">
    <property type="entry name" value="BIS(5'-ADENOSYL)-TRIPHOSPHATASE"/>
    <property type="match status" value="1"/>
</dbReference>
<dbReference type="PROSITE" id="PS51084">
    <property type="entry name" value="HIT_2"/>
    <property type="match status" value="1"/>
</dbReference>
<dbReference type="OrthoDB" id="680339at2759"/>
<dbReference type="Proteomes" id="UP000681722">
    <property type="component" value="Unassembled WGS sequence"/>
</dbReference>
<sequence length="169" mass="19471">MSYDFGDHQIDADQVFYISPSKLIYATVNLKPIVEGHVLIVPVRKVVRIKDMTRDELYDLISTAELVGRTLEQNLNATAQNVAIQDGKEAGQSVPHVHCHILPRKAGDFERTNDVHELLEKHDATPLTKTDKKQSQMVVDDDKRKPRTKEEMKEEATKYRQWMQEAEHH</sequence>
<dbReference type="EMBL" id="CAJOBA010000382">
    <property type="protein sequence ID" value="CAF3527699.1"/>
    <property type="molecule type" value="Genomic_DNA"/>
</dbReference>
<dbReference type="Proteomes" id="UP000677228">
    <property type="component" value="Unassembled WGS sequence"/>
</dbReference>
<evidence type="ECO:0000256" key="5">
    <source>
        <dbReference type="PROSITE-ProRule" id="PRU00464"/>
    </source>
</evidence>
<keyword evidence="12" id="KW-1185">Reference proteome</keyword>
<evidence type="ECO:0000313" key="12">
    <source>
        <dbReference type="Proteomes" id="UP000663829"/>
    </source>
</evidence>
<dbReference type="Proteomes" id="UP000682733">
    <property type="component" value="Unassembled WGS sequence"/>
</dbReference>
<dbReference type="InterPro" id="IPR011146">
    <property type="entry name" value="HIT-like"/>
</dbReference>
<evidence type="ECO:0000313" key="8">
    <source>
        <dbReference type="EMBL" id="CAF0749267.1"/>
    </source>
</evidence>
<evidence type="ECO:0000256" key="1">
    <source>
        <dbReference type="ARBA" id="ARBA00012377"/>
    </source>
</evidence>
<dbReference type="Gene3D" id="3.30.428.10">
    <property type="entry name" value="HIT-like"/>
    <property type="match status" value="1"/>
</dbReference>
<feature type="domain" description="HIT" evidence="7">
    <location>
        <begin position="1"/>
        <end position="111"/>
    </location>
</feature>
<dbReference type="Pfam" id="PF01230">
    <property type="entry name" value="HIT"/>
    <property type="match status" value="1"/>
</dbReference>
<dbReference type="GO" id="GO:0000166">
    <property type="term" value="F:nucleotide binding"/>
    <property type="evidence" value="ECO:0007669"/>
    <property type="project" value="UniProtKB-KW"/>
</dbReference>
<evidence type="ECO:0000259" key="7">
    <source>
        <dbReference type="PROSITE" id="PS51084"/>
    </source>
</evidence>
<keyword evidence="3" id="KW-0378">Hydrolase</keyword>
<evidence type="ECO:0000256" key="6">
    <source>
        <dbReference type="SAM" id="MobiDB-lite"/>
    </source>
</evidence>
<dbReference type="SUPFAM" id="SSF54197">
    <property type="entry name" value="HIT-like"/>
    <property type="match status" value="1"/>
</dbReference>
<evidence type="ECO:0000256" key="2">
    <source>
        <dbReference type="ARBA" id="ARBA00022741"/>
    </source>
</evidence>
<dbReference type="EC" id="3.6.1.29" evidence="1"/>
<dbReference type="FunFam" id="3.30.428.10:FF:000011">
    <property type="entry name" value="Fragile histidine triad"/>
    <property type="match status" value="1"/>
</dbReference>
<dbReference type="PANTHER" id="PTHR46243:SF1">
    <property type="entry name" value="BIS(5'-ADENOSYL)-TRIPHOSPHATASE"/>
    <property type="match status" value="1"/>
</dbReference>
<accession>A0A814MDW6</accession>
<name>A0A814MDW6_9BILA</name>
<feature type="compositionally biased region" description="Basic and acidic residues" evidence="6">
    <location>
        <begin position="124"/>
        <end position="158"/>
    </location>
</feature>
<evidence type="ECO:0000313" key="10">
    <source>
        <dbReference type="EMBL" id="CAF3527699.1"/>
    </source>
</evidence>
<organism evidence="9 12">
    <name type="scientific">Didymodactylos carnosus</name>
    <dbReference type="NCBI Taxonomy" id="1234261"/>
    <lineage>
        <taxon>Eukaryota</taxon>
        <taxon>Metazoa</taxon>
        <taxon>Spiralia</taxon>
        <taxon>Gnathifera</taxon>
        <taxon>Rotifera</taxon>
        <taxon>Eurotatoria</taxon>
        <taxon>Bdelloidea</taxon>
        <taxon>Philodinida</taxon>
        <taxon>Philodinidae</taxon>
        <taxon>Didymodactylos</taxon>
    </lineage>
</organism>
<dbReference type="InterPro" id="IPR036265">
    <property type="entry name" value="HIT-like_sf"/>
</dbReference>
<proteinExistence type="predicted"/>
<dbReference type="Proteomes" id="UP000663829">
    <property type="component" value="Unassembled WGS sequence"/>
</dbReference>
<evidence type="ECO:0000256" key="3">
    <source>
        <dbReference type="ARBA" id="ARBA00022801"/>
    </source>
</evidence>
<dbReference type="EMBL" id="CAJOBC010004896">
    <property type="protein sequence ID" value="CAF3844472.1"/>
    <property type="molecule type" value="Genomic_DNA"/>
</dbReference>
<evidence type="ECO:0000313" key="11">
    <source>
        <dbReference type="EMBL" id="CAF3844472.1"/>
    </source>
</evidence>
<feature type="region of interest" description="Disordered" evidence="6">
    <location>
        <begin position="124"/>
        <end position="169"/>
    </location>
</feature>
<comment type="caution">
    <text evidence="9">The sequence shown here is derived from an EMBL/GenBank/DDBJ whole genome shotgun (WGS) entry which is preliminary data.</text>
</comment>
<evidence type="ECO:0000256" key="4">
    <source>
        <dbReference type="ARBA" id="ARBA00047780"/>
    </source>
</evidence>
<keyword evidence="2" id="KW-0547">Nucleotide-binding</keyword>
<dbReference type="AlphaFoldDB" id="A0A814MDW6"/>
<protein>
    <recommendedName>
        <fullName evidence="1">bis(5'-adenosyl)-triphosphatase</fullName>
        <ecNumber evidence="1">3.6.1.29</ecNumber>
    </recommendedName>
</protein>
<evidence type="ECO:0000313" key="9">
    <source>
        <dbReference type="EMBL" id="CAF1078218.1"/>
    </source>
</evidence>
<dbReference type="EMBL" id="CAJNOQ010004895">
    <property type="protein sequence ID" value="CAF1078218.1"/>
    <property type="molecule type" value="Genomic_DNA"/>
</dbReference>
<dbReference type="InterPro" id="IPR051884">
    <property type="entry name" value="Bis(5'-adenosyl)-TPase_reg"/>
</dbReference>
<feature type="short sequence motif" description="Histidine triad motif" evidence="5">
    <location>
        <begin position="96"/>
        <end position="100"/>
    </location>
</feature>
<dbReference type="GO" id="GO:0047710">
    <property type="term" value="F:bis(5'-adenosyl)-triphosphatase activity"/>
    <property type="evidence" value="ECO:0007669"/>
    <property type="project" value="UniProtKB-EC"/>
</dbReference>
<comment type="catalytic activity">
    <reaction evidence="4">
        <text>P(1),P(3)-bis(5'-adenosyl) triphosphate + H2O = AMP + ADP + 2 H(+)</text>
        <dbReference type="Rhea" id="RHEA:13893"/>
        <dbReference type="ChEBI" id="CHEBI:15377"/>
        <dbReference type="ChEBI" id="CHEBI:15378"/>
        <dbReference type="ChEBI" id="CHEBI:58529"/>
        <dbReference type="ChEBI" id="CHEBI:456215"/>
        <dbReference type="ChEBI" id="CHEBI:456216"/>
        <dbReference type="EC" id="3.6.1.29"/>
    </reaction>
</comment>
<gene>
    <name evidence="9" type="ORF">GPM918_LOCUS17635</name>
    <name evidence="8" type="ORF">OVA965_LOCUS1912</name>
    <name evidence="11" type="ORF">SRO942_LOCUS17633</name>
    <name evidence="10" type="ORF">TMI583_LOCUS1912</name>
</gene>
<dbReference type="EMBL" id="CAJNOK010000382">
    <property type="protein sequence ID" value="CAF0749267.1"/>
    <property type="molecule type" value="Genomic_DNA"/>
</dbReference>